<accession>A0A075FWX2</accession>
<feature type="region of interest" description="Disordered" evidence="1">
    <location>
        <begin position="97"/>
        <end position="128"/>
    </location>
</feature>
<organism evidence="2">
    <name type="scientific">uncultured marine group II/III euryarchaeote AD1000_70_A02</name>
    <dbReference type="NCBI Taxonomy" id="1457802"/>
    <lineage>
        <taxon>Archaea</taxon>
        <taxon>Methanobacteriati</taxon>
        <taxon>Methanobacteriota</taxon>
        <taxon>environmental samples</taxon>
    </lineage>
</organism>
<feature type="compositionally biased region" description="Polar residues" evidence="1">
    <location>
        <begin position="1"/>
        <end position="12"/>
    </location>
</feature>
<feature type="compositionally biased region" description="Low complexity" evidence="1">
    <location>
        <begin position="99"/>
        <end position="110"/>
    </location>
</feature>
<evidence type="ECO:0000256" key="1">
    <source>
        <dbReference type="SAM" id="MobiDB-lite"/>
    </source>
</evidence>
<name>A0A075FWX2_9EURY</name>
<sequence length="128" mass="13300">MTPRLSSESTTLPAAITADSSFHREAAEEICPARSVDHPGPNTQCQPISSSLAVEGVERDNAGRIRCERARALPSRSRLGQRDVTASSASGSIQLLDETFGSGTSGNGTTLIEPSSASASRRAVKTGS</sequence>
<proteinExistence type="predicted"/>
<reference evidence="2" key="1">
    <citation type="journal article" date="2014" name="Genome Biol. Evol.">
        <title>Pangenome evidence for extensive interdomain horizontal transfer affecting lineage core and shell genes in uncultured planktonic thaumarchaeota and euryarchaeota.</title>
        <authorList>
            <person name="Deschamps P."/>
            <person name="Zivanovic Y."/>
            <person name="Moreira D."/>
            <person name="Rodriguez-Valera F."/>
            <person name="Lopez-Garcia P."/>
        </authorList>
    </citation>
    <scope>NUCLEOTIDE SEQUENCE</scope>
</reference>
<protein>
    <submittedName>
        <fullName evidence="2">Uncharacterized protein</fullName>
    </submittedName>
</protein>
<evidence type="ECO:0000313" key="2">
    <source>
        <dbReference type="EMBL" id="AIE95759.1"/>
    </source>
</evidence>
<feature type="region of interest" description="Disordered" evidence="1">
    <location>
        <begin position="1"/>
        <end position="23"/>
    </location>
</feature>
<dbReference type="AlphaFoldDB" id="A0A075FWX2"/>
<dbReference type="EMBL" id="KF900460">
    <property type="protein sequence ID" value="AIE95759.1"/>
    <property type="molecule type" value="Genomic_DNA"/>
</dbReference>
<feature type="region of interest" description="Disordered" evidence="1">
    <location>
        <begin position="73"/>
        <end position="92"/>
    </location>
</feature>